<sequence length="41" mass="4661">MWLICYFFHEVRPSKMGCSLNVTEITKANDDRNTAPADGND</sequence>
<dbReference type="KEGG" id="cko:CKO_02693"/>
<organism evidence="1 2">
    <name type="scientific">Citrobacter koseri (strain ATCC BAA-895 / CDC 4225-83 / SGSC4696)</name>
    <dbReference type="NCBI Taxonomy" id="290338"/>
    <lineage>
        <taxon>Bacteria</taxon>
        <taxon>Pseudomonadati</taxon>
        <taxon>Pseudomonadota</taxon>
        <taxon>Gammaproteobacteria</taxon>
        <taxon>Enterobacterales</taxon>
        <taxon>Enterobacteriaceae</taxon>
        <taxon>Citrobacter</taxon>
    </lineage>
</organism>
<proteinExistence type="predicted"/>
<protein>
    <submittedName>
        <fullName evidence="1">Uncharacterized protein</fullName>
    </submittedName>
</protein>
<dbReference type="AlphaFoldDB" id="A8AJY7"/>
<dbReference type="HOGENOM" id="CLU_3267708_0_0_6"/>
<dbReference type="EMBL" id="CP000822">
    <property type="protein sequence ID" value="ABV13800.1"/>
    <property type="molecule type" value="Genomic_DNA"/>
</dbReference>
<dbReference type="Proteomes" id="UP000008148">
    <property type="component" value="Chromosome"/>
</dbReference>
<accession>A8AJY7</accession>
<name>A8AJY7_CITK8</name>
<evidence type="ECO:0000313" key="1">
    <source>
        <dbReference type="EMBL" id="ABV13800.1"/>
    </source>
</evidence>
<gene>
    <name evidence="1" type="ordered locus">CKO_02693</name>
</gene>
<evidence type="ECO:0000313" key="2">
    <source>
        <dbReference type="Proteomes" id="UP000008148"/>
    </source>
</evidence>
<reference evidence="1 2" key="1">
    <citation type="submission" date="2007-08" db="EMBL/GenBank/DDBJ databases">
        <authorList>
            <consortium name="The Citrobacter koseri Genome Sequencing Project"/>
            <person name="McClelland M."/>
            <person name="Sanderson E.K."/>
            <person name="Porwollik S."/>
            <person name="Spieth J."/>
            <person name="Clifton W.S."/>
            <person name="Latreille P."/>
            <person name="Courtney L."/>
            <person name="Wang C."/>
            <person name="Pepin K."/>
            <person name="Bhonagiri V."/>
            <person name="Nash W."/>
            <person name="Johnson M."/>
            <person name="Thiruvilangam P."/>
            <person name="Wilson R."/>
        </authorList>
    </citation>
    <scope>NUCLEOTIDE SEQUENCE [LARGE SCALE GENOMIC DNA]</scope>
    <source>
        <strain evidence="2">ATCC BAA-895 / CDC 4225-83 / SGSC4696</strain>
    </source>
</reference>
<keyword evidence="2" id="KW-1185">Reference proteome</keyword>